<evidence type="ECO:0000313" key="5">
    <source>
        <dbReference type="Proteomes" id="UP000682982"/>
    </source>
</evidence>
<reference evidence="4 5" key="1">
    <citation type="submission" date="2021-04" db="EMBL/GenBank/DDBJ databases">
        <title>novel species isolated from subtropical streams in China.</title>
        <authorList>
            <person name="Lu H."/>
        </authorList>
    </citation>
    <scope>NUCLEOTIDE SEQUENCE [LARGE SCALE GENOMIC DNA]</scope>
    <source>
        <strain evidence="4 5">FT147W</strain>
    </source>
</reference>
<evidence type="ECO:0000313" key="4">
    <source>
        <dbReference type="EMBL" id="MBR7793797.1"/>
    </source>
</evidence>
<proteinExistence type="inferred from homology"/>
<organism evidence="4 5">
    <name type="scientific">Undibacterium rivi</name>
    <dbReference type="NCBI Taxonomy" id="2828729"/>
    <lineage>
        <taxon>Bacteria</taxon>
        <taxon>Pseudomonadati</taxon>
        <taxon>Pseudomonadota</taxon>
        <taxon>Betaproteobacteria</taxon>
        <taxon>Burkholderiales</taxon>
        <taxon>Oxalobacteraceae</taxon>
        <taxon>Undibacterium</taxon>
    </lineage>
</organism>
<sequence>MKHLLTAYLLPIIAIVLAVLAIVCSVAKAADIPTAAHQHRGDLTRIARQTFGLDAPVPVFAAQLHQESGWNPTAMSPVGAKGMAQFMPATAQWWCSLNKLSAVDCQPTNPIWSLRALVGYDYWLYQRVAGNTEYDKWWATLRSYNGGLGHWQKEAATVTPALNHAAIDTACGNARRSKIHCPENVGYPQRILNRLQQRYATWGRTVSEQ</sequence>
<feature type="chain" id="PRO_5045599828" evidence="2">
    <location>
        <begin position="30"/>
        <end position="209"/>
    </location>
</feature>
<dbReference type="RefSeq" id="WP_212679734.1">
    <property type="nucleotide sequence ID" value="NZ_JAGSPK010000005.1"/>
</dbReference>
<evidence type="ECO:0000256" key="1">
    <source>
        <dbReference type="ARBA" id="ARBA00007734"/>
    </source>
</evidence>
<gene>
    <name evidence="4" type="ORF">KDM87_14450</name>
</gene>
<dbReference type="InterPro" id="IPR008258">
    <property type="entry name" value="Transglycosylase_SLT_dom_1"/>
</dbReference>
<dbReference type="SUPFAM" id="SSF53955">
    <property type="entry name" value="Lysozyme-like"/>
    <property type="match status" value="1"/>
</dbReference>
<comment type="caution">
    <text evidence="4">The sequence shown here is derived from an EMBL/GenBank/DDBJ whole genome shotgun (WGS) entry which is preliminary data.</text>
</comment>
<feature type="domain" description="Transglycosylase SLT" evidence="3">
    <location>
        <begin position="59"/>
        <end position="156"/>
    </location>
</feature>
<keyword evidence="5" id="KW-1185">Reference proteome</keyword>
<dbReference type="PANTHER" id="PTHR37423:SF2">
    <property type="entry name" value="MEMBRANE-BOUND LYTIC MUREIN TRANSGLYCOSYLASE C"/>
    <property type="match status" value="1"/>
</dbReference>
<feature type="signal peptide" evidence="2">
    <location>
        <begin position="1"/>
        <end position="29"/>
    </location>
</feature>
<evidence type="ECO:0000259" key="3">
    <source>
        <dbReference type="Pfam" id="PF01464"/>
    </source>
</evidence>
<dbReference type="InterPro" id="IPR023346">
    <property type="entry name" value="Lysozyme-like_dom_sf"/>
</dbReference>
<dbReference type="EMBL" id="JAGSPK010000005">
    <property type="protein sequence ID" value="MBR7793797.1"/>
    <property type="molecule type" value="Genomic_DNA"/>
</dbReference>
<accession>A0ABS5H5J5</accession>
<keyword evidence="2" id="KW-0732">Signal</keyword>
<name>A0ABS5H5J5_9BURK</name>
<dbReference type="Pfam" id="PF01464">
    <property type="entry name" value="SLT"/>
    <property type="match status" value="1"/>
</dbReference>
<dbReference type="Gene3D" id="1.10.530.10">
    <property type="match status" value="1"/>
</dbReference>
<dbReference type="PANTHER" id="PTHR37423">
    <property type="entry name" value="SOLUBLE LYTIC MUREIN TRANSGLYCOSYLASE-RELATED"/>
    <property type="match status" value="1"/>
</dbReference>
<comment type="similarity">
    <text evidence="1">Belongs to the transglycosylase Slt family.</text>
</comment>
<evidence type="ECO:0000256" key="2">
    <source>
        <dbReference type="SAM" id="SignalP"/>
    </source>
</evidence>
<dbReference type="Proteomes" id="UP000682982">
    <property type="component" value="Unassembled WGS sequence"/>
</dbReference>
<protein>
    <submittedName>
        <fullName evidence="4">Transglycosylase SLT domain-containing protein</fullName>
    </submittedName>
</protein>